<dbReference type="Proteomes" id="UP001485459">
    <property type="component" value="Chromosome"/>
</dbReference>
<dbReference type="SUPFAM" id="SSF48726">
    <property type="entry name" value="Immunoglobulin"/>
    <property type="match status" value="1"/>
</dbReference>
<dbReference type="EMBL" id="CP149822">
    <property type="protein sequence ID" value="WZN41392.1"/>
    <property type="molecule type" value="Genomic_DNA"/>
</dbReference>
<dbReference type="InterPro" id="IPR041696">
    <property type="entry name" value="PKD_3"/>
</dbReference>
<dbReference type="InterPro" id="IPR031815">
    <property type="entry name" value="DUF5074"/>
</dbReference>
<feature type="domain" description="Bacteroidetes PKD-like" evidence="2">
    <location>
        <begin position="31"/>
        <end position="95"/>
    </location>
</feature>
<accession>A0ABZ2YPX9</accession>
<evidence type="ECO:0000313" key="4">
    <source>
        <dbReference type="Proteomes" id="UP001485459"/>
    </source>
</evidence>
<dbReference type="Pfam" id="PF16819">
    <property type="entry name" value="DUF5074"/>
    <property type="match status" value="1"/>
</dbReference>
<dbReference type="PROSITE" id="PS51257">
    <property type="entry name" value="PROKAR_LIPOPROTEIN"/>
    <property type="match status" value="1"/>
</dbReference>
<evidence type="ECO:0000256" key="1">
    <source>
        <dbReference type="SAM" id="SignalP"/>
    </source>
</evidence>
<dbReference type="Gene3D" id="2.130.10.10">
    <property type="entry name" value="YVTN repeat-like/Quinoprotein amine dehydrogenase"/>
    <property type="match status" value="1"/>
</dbReference>
<dbReference type="InterPro" id="IPR013783">
    <property type="entry name" value="Ig-like_fold"/>
</dbReference>
<keyword evidence="4" id="KW-1185">Reference proteome</keyword>
<sequence>MKQHVRIVLALAAMAMAAACNKNDDARPSGPKIHVAQPEQTIAVGQSVELKPEFTQDAGITFRWTVNNEPVGTNATYTFKPAATGDYKITFVASTTHGADSANYRVTVLGQYGNGFYILNEGWFGTETGSVFFHTYGEDTVRPWQYKLVNPAKTLGGVMNNLQYGTIHNGKLYMVVKAGGPLVVTDAYTLVETGRVNNVAGGKGMSFLGLDATRGLIGAGDGIYPINLSTLAIGAKIAGVFGATGNMVKSGNYVFAHNSTDGMVVLNATTYAVIEKPFKATIGFVTGKNGRIYGAKDSLLMSVHPTTLAKDSLKMPFRAVSPFGAWRSVQMTASTLNDHIFIIQPGSGWSYGTKLYRYVAGNAASINEPFITLPDDQWFYGSGVNYDPHTDELVVTTINGAFSGRINKIAFYNAQTGALRKTITYEGWYFPAMTVLQP</sequence>
<name>A0ABZ2YPX9_9BACT</name>
<dbReference type="InterPro" id="IPR036179">
    <property type="entry name" value="Ig-like_dom_sf"/>
</dbReference>
<proteinExistence type="predicted"/>
<keyword evidence="1" id="KW-0732">Signal</keyword>
<feature type="signal peptide" evidence="1">
    <location>
        <begin position="1"/>
        <end position="17"/>
    </location>
</feature>
<protein>
    <submittedName>
        <fullName evidence="3">DUF5074 domain-containing protein</fullName>
    </submittedName>
</protein>
<reference evidence="4" key="1">
    <citation type="submission" date="2024-03" db="EMBL/GenBank/DDBJ databases">
        <title>Chitinophaga horti sp. nov., isolated from garden soil.</title>
        <authorList>
            <person name="Lee D.S."/>
            <person name="Han D.M."/>
            <person name="Baek J.H."/>
            <person name="Choi D.G."/>
            <person name="Jeon J.H."/>
            <person name="Jeon C.O."/>
        </authorList>
    </citation>
    <scope>NUCLEOTIDE SEQUENCE [LARGE SCALE GENOMIC DNA]</scope>
    <source>
        <strain evidence="4">GPA1</strain>
    </source>
</reference>
<evidence type="ECO:0000313" key="3">
    <source>
        <dbReference type="EMBL" id="WZN41392.1"/>
    </source>
</evidence>
<feature type="chain" id="PRO_5046135360" evidence="1">
    <location>
        <begin position="18"/>
        <end position="438"/>
    </location>
</feature>
<organism evidence="3 4">
    <name type="scientific">Chitinophaga pollutisoli</name>
    <dbReference type="NCBI Taxonomy" id="3133966"/>
    <lineage>
        <taxon>Bacteria</taxon>
        <taxon>Pseudomonadati</taxon>
        <taxon>Bacteroidota</taxon>
        <taxon>Chitinophagia</taxon>
        <taxon>Chitinophagales</taxon>
        <taxon>Chitinophagaceae</taxon>
        <taxon>Chitinophaga</taxon>
    </lineage>
</organism>
<gene>
    <name evidence="3" type="ORF">WJU16_25845</name>
</gene>
<evidence type="ECO:0000259" key="2">
    <source>
        <dbReference type="Pfam" id="PF16820"/>
    </source>
</evidence>
<dbReference type="RefSeq" id="WP_341836243.1">
    <property type="nucleotide sequence ID" value="NZ_CP149822.1"/>
</dbReference>
<dbReference type="Gene3D" id="2.60.40.10">
    <property type="entry name" value="Immunoglobulins"/>
    <property type="match status" value="1"/>
</dbReference>
<dbReference type="Pfam" id="PF16820">
    <property type="entry name" value="PKD_3"/>
    <property type="match status" value="1"/>
</dbReference>
<dbReference type="InterPro" id="IPR015943">
    <property type="entry name" value="WD40/YVTN_repeat-like_dom_sf"/>
</dbReference>